<accession>A0A9N7YEM2</accession>
<keyword evidence="3" id="KW-0472">Membrane</keyword>
<evidence type="ECO:0000256" key="1">
    <source>
        <dbReference type="ARBA" id="ARBA00004401"/>
    </source>
</evidence>
<reference evidence="5" key="1">
    <citation type="submission" date="2020-03" db="EMBL/GenBank/DDBJ databases">
        <authorList>
            <person name="Weist P."/>
        </authorList>
    </citation>
    <scope>NUCLEOTIDE SEQUENCE</scope>
</reference>
<dbReference type="PROSITE" id="PS50041">
    <property type="entry name" value="C_TYPE_LECTIN_2"/>
    <property type="match status" value="1"/>
</dbReference>
<proteinExistence type="predicted"/>
<dbReference type="Gene3D" id="3.10.100.10">
    <property type="entry name" value="Mannose-Binding Protein A, subunit A"/>
    <property type="match status" value="1"/>
</dbReference>
<keyword evidence="6" id="KW-1185">Reference proteome</keyword>
<dbReference type="InterPro" id="IPR050828">
    <property type="entry name" value="C-type_lectin/matrix_domain"/>
</dbReference>
<dbReference type="PANTHER" id="PTHR45710">
    <property type="entry name" value="C-TYPE LECTIN DOMAIN-CONTAINING PROTEIN 180"/>
    <property type="match status" value="1"/>
</dbReference>
<dbReference type="InterPro" id="IPR001304">
    <property type="entry name" value="C-type_lectin-like"/>
</dbReference>
<dbReference type="PANTHER" id="PTHR45710:SF26">
    <property type="entry name" value="RH26557P"/>
    <property type="match status" value="1"/>
</dbReference>
<feature type="region of interest" description="Disordered" evidence="2">
    <location>
        <begin position="1"/>
        <end position="24"/>
    </location>
</feature>
<dbReference type="EMBL" id="CADEAL010000669">
    <property type="protein sequence ID" value="CAB1423632.1"/>
    <property type="molecule type" value="Genomic_DNA"/>
</dbReference>
<evidence type="ECO:0000256" key="2">
    <source>
        <dbReference type="SAM" id="MobiDB-lite"/>
    </source>
</evidence>
<dbReference type="SUPFAM" id="SSF56436">
    <property type="entry name" value="C-type lectin-like"/>
    <property type="match status" value="1"/>
</dbReference>
<feature type="transmembrane region" description="Helical" evidence="3">
    <location>
        <begin position="32"/>
        <end position="54"/>
    </location>
</feature>
<organism evidence="5 6">
    <name type="scientific">Pleuronectes platessa</name>
    <name type="common">European plaice</name>
    <dbReference type="NCBI Taxonomy" id="8262"/>
    <lineage>
        <taxon>Eukaryota</taxon>
        <taxon>Metazoa</taxon>
        <taxon>Chordata</taxon>
        <taxon>Craniata</taxon>
        <taxon>Vertebrata</taxon>
        <taxon>Euteleostomi</taxon>
        <taxon>Actinopterygii</taxon>
        <taxon>Neopterygii</taxon>
        <taxon>Teleostei</taxon>
        <taxon>Neoteleostei</taxon>
        <taxon>Acanthomorphata</taxon>
        <taxon>Carangaria</taxon>
        <taxon>Pleuronectiformes</taxon>
        <taxon>Pleuronectoidei</taxon>
        <taxon>Pleuronectidae</taxon>
        <taxon>Pleuronectes</taxon>
    </lineage>
</organism>
<evidence type="ECO:0000256" key="3">
    <source>
        <dbReference type="SAM" id="Phobius"/>
    </source>
</evidence>
<feature type="domain" description="C-type lectin" evidence="4">
    <location>
        <begin position="144"/>
        <end position="233"/>
    </location>
</feature>
<name>A0A9N7YEM2_PLEPL</name>
<dbReference type="Proteomes" id="UP001153269">
    <property type="component" value="Unassembled WGS sequence"/>
</dbReference>
<evidence type="ECO:0000313" key="6">
    <source>
        <dbReference type="Proteomes" id="UP001153269"/>
    </source>
</evidence>
<dbReference type="InterPro" id="IPR016187">
    <property type="entry name" value="CTDL_fold"/>
</dbReference>
<comment type="subcellular location">
    <subcellularLocation>
        <location evidence="1">Cell membrane</location>
        <topology evidence="1">Single-pass type II membrane protein</topology>
    </subcellularLocation>
</comment>
<sequence>MATSTELPDYINERPKHGQKCSTNTNQTERRIPLLLLLSFGVLCIVQAVLNISLRLSLNSGQVSDPFVSNTTTNQNKKTDLVDDCKRMRPSDFNSLQDRFNALSKETSRHISKLKEERDQLKRWISEQSCCVPFPQCPTDWIEKNSRCYFQSRYKTTWEESRNYCKSKGADLVVINSEQELIFLRHLTPFLSVPFSFRPLDWSASNEWGLQMGGWICTDQRIPGARWPSIQMCGNE</sequence>
<comment type="caution">
    <text evidence="5">The sequence shown here is derived from an EMBL/GenBank/DDBJ whole genome shotgun (WGS) entry which is preliminary data.</text>
</comment>
<dbReference type="Pfam" id="PF00059">
    <property type="entry name" value="Lectin_C"/>
    <property type="match status" value="1"/>
</dbReference>
<evidence type="ECO:0000259" key="4">
    <source>
        <dbReference type="PROSITE" id="PS50041"/>
    </source>
</evidence>
<protein>
    <recommendedName>
        <fullName evidence="4">C-type lectin domain-containing protein</fullName>
    </recommendedName>
</protein>
<keyword evidence="3" id="KW-1133">Transmembrane helix</keyword>
<dbReference type="GO" id="GO:0005886">
    <property type="term" value="C:plasma membrane"/>
    <property type="evidence" value="ECO:0007669"/>
    <property type="project" value="UniProtKB-SubCell"/>
</dbReference>
<dbReference type="InterPro" id="IPR016186">
    <property type="entry name" value="C-type_lectin-like/link_sf"/>
</dbReference>
<gene>
    <name evidence="5" type="ORF">PLEPLA_LOCUS11552</name>
</gene>
<keyword evidence="3" id="KW-0812">Transmembrane</keyword>
<evidence type="ECO:0000313" key="5">
    <source>
        <dbReference type="EMBL" id="CAB1423632.1"/>
    </source>
</evidence>
<dbReference type="AlphaFoldDB" id="A0A9N7YEM2"/>